<protein>
    <submittedName>
        <fullName evidence="1">Uncharacterized protein</fullName>
    </submittedName>
</protein>
<organism evidence="1">
    <name type="scientific">marine sediment metagenome</name>
    <dbReference type="NCBI Taxonomy" id="412755"/>
    <lineage>
        <taxon>unclassified sequences</taxon>
        <taxon>metagenomes</taxon>
        <taxon>ecological metagenomes</taxon>
    </lineage>
</organism>
<proteinExistence type="predicted"/>
<sequence>MTGVEIKKGEQAYRPITNGGNRYERIAQAFFEAN</sequence>
<accession>X0TCS8</accession>
<dbReference type="AlphaFoldDB" id="X0TCS8"/>
<feature type="non-terminal residue" evidence="1">
    <location>
        <position position="34"/>
    </location>
</feature>
<dbReference type="EMBL" id="BARS01002426">
    <property type="protein sequence ID" value="GAF85121.1"/>
    <property type="molecule type" value="Genomic_DNA"/>
</dbReference>
<gene>
    <name evidence="1" type="ORF">S01H1_04614</name>
</gene>
<name>X0TCS8_9ZZZZ</name>
<evidence type="ECO:0000313" key="1">
    <source>
        <dbReference type="EMBL" id="GAF85121.1"/>
    </source>
</evidence>
<reference evidence="1" key="1">
    <citation type="journal article" date="2014" name="Front. Microbiol.">
        <title>High frequency of phylogenetically diverse reductive dehalogenase-homologous genes in deep subseafloor sedimentary metagenomes.</title>
        <authorList>
            <person name="Kawai M."/>
            <person name="Futagami T."/>
            <person name="Toyoda A."/>
            <person name="Takaki Y."/>
            <person name="Nishi S."/>
            <person name="Hori S."/>
            <person name="Arai W."/>
            <person name="Tsubouchi T."/>
            <person name="Morono Y."/>
            <person name="Uchiyama I."/>
            <person name="Ito T."/>
            <person name="Fujiyama A."/>
            <person name="Inagaki F."/>
            <person name="Takami H."/>
        </authorList>
    </citation>
    <scope>NUCLEOTIDE SEQUENCE</scope>
    <source>
        <strain evidence="1">Expedition CK06-06</strain>
    </source>
</reference>
<comment type="caution">
    <text evidence="1">The sequence shown here is derived from an EMBL/GenBank/DDBJ whole genome shotgun (WGS) entry which is preliminary data.</text>
</comment>